<keyword evidence="1" id="KW-1133">Transmembrane helix</keyword>
<evidence type="ECO:0000256" key="1">
    <source>
        <dbReference type="SAM" id="Phobius"/>
    </source>
</evidence>
<keyword evidence="3" id="KW-1185">Reference proteome</keyword>
<sequence>MPCDICKFVSCSGEDQRSSKVVHISKDSWDSSRAMLKIATGMYLLHLLVILILVIVFLILLIMFFVVRIHFKKYLCRIRNEDPREKLPAILGYVDIFWSLGTWQCEPRIDTI</sequence>
<evidence type="ECO:0000313" key="3">
    <source>
        <dbReference type="Proteomes" id="UP000324897"/>
    </source>
</evidence>
<evidence type="ECO:0000313" key="2">
    <source>
        <dbReference type="EMBL" id="TVU29741.1"/>
    </source>
</evidence>
<dbReference type="AlphaFoldDB" id="A0A5J9V2Z2"/>
<dbReference type="EMBL" id="RWGY01000011">
    <property type="protein sequence ID" value="TVU29741.1"/>
    <property type="molecule type" value="Genomic_DNA"/>
</dbReference>
<gene>
    <name evidence="2" type="ORF">EJB05_21325</name>
</gene>
<comment type="caution">
    <text evidence="2">The sequence shown here is derived from an EMBL/GenBank/DDBJ whole genome shotgun (WGS) entry which is preliminary data.</text>
</comment>
<name>A0A5J9V2Z2_9POAL</name>
<feature type="non-terminal residue" evidence="2">
    <location>
        <position position="112"/>
    </location>
</feature>
<proteinExistence type="predicted"/>
<accession>A0A5J9V2Z2</accession>
<keyword evidence="1" id="KW-0812">Transmembrane</keyword>
<organism evidence="2 3">
    <name type="scientific">Eragrostis curvula</name>
    <name type="common">weeping love grass</name>
    <dbReference type="NCBI Taxonomy" id="38414"/>
    <lineage>
        <taxon>Eukaryota</taxon>
        <taxon>Viridiplantae</taxon>
        <taxon>Streptophyta</taxon>
        <taxon>Embryophyta</taxon>
        <taxon>Tracheophyta</taxon>
        <taxon>Spermatophyta</taxon>
        <taxon>Magnoliopsida</taxon>
        <taxon>Liliopsida</taxon>
        <taxon>Poales</taxon>
        <taxon>Poaceae</taxon>
        <taxon>PACMAD clade</taxon>
        <taxon>Chloridoideae</taxon>
        <taxon>Eragrostideae</taxon>
        <taxon>Eragrostidinae</taxon>
        <taxon>Eragrostis</taxon>
    </lineage>
</organism>
<dbReference type="Gramene" id="TVU29741">
    <property type="protein sequence ID" value="TVU29741"/>
    <property type="gene ID" value="EJB05_21325"/>
</dbReference>
<dbReference type="Proteomes" id="UP000324897">
    <property type="component" value="Chromosome 1"/>
</dbReference>
<reference evidence="2 3" key="1">
    <citation type="journal article" date="2019" name="Sci. Rep.">
        <title>A high-quality genome of Eragrostis curvula grass provides insights into Poaceae evolution and supports new strategies to enhance forage quality.</title>
        <authorList>
            <person name="Carballo J."/>
            <person name="Santos B.A.C.M."/>
            <person name="Zappacosta D."/>
            <person name="Garbus I."/>
            <person name="Selva J.P."/>
            <person name="Gallo C.A."/>
            <person name="Diaz A."/>
            <person name="Albertini E."/>
            <person name="Caccamo M."/>
            <person name="Echenique V."/>
        </authorList>
    </citation>
    <scope>NUCLEOTIDE SEQUENCE [LARGE SCALE GENOMIC DNA]</scope>
    <source>
        <strain evidence="3">cv. Victoria</strain>
        <tissue evidence="2">Leaf</tissue>
    </source>
</reference>
<protein>
    <submittedName>
        <fullName evidence="2">Uncharacterized protein</fullName>
    </submittedName>
</protein>
<keyword evidence="1" id="KW-0472">Membrane</keyword>
<feature type="transmembrane region" description="Helical" evidence="1">
    <location>
        <begin position="43"/>
        <end position="67"/>
    </location>
</feature>